<accession>A0A7C4VRH4</accession>
<dbReference type="InterPro" id="IPR055140">
    <property type="entry name" value="Thiolase_C_2"/>
</dbReference>
<reference evidence="3" key="1">
    <citation type="journal article" date="2020" name="mSystems">
        <title>Genome- and Community-Level Interaction Insights into Carbon Utilization and Element Cycling Functions of Hydrothermarchaeota in Hydrothermal Sediment.</title>
        <authorList>
            <person name="Zhou Z."/>
            <person name="Liu Y."/>
            <person name="Xu W."/>
            <person name="Pan J."/>
            <person name="Luo Z.H."/>
            <person name="Li M."/>
        </authorList>
    </citation>
    <scope>NUCLEOTIDE SEQUENCE [LARGE SCALE GENOMIC DNA]</scope>
    <source>
        <strain evidence="3">SpSt-477</strain>
    </source>
</reference>
<evidence type="ECO:0000313" key="3">
    <source>
        <dbReference type="EMBL" id="HGU33733.1"/>
    </source>
</evidence>
<comment type="caution">
    <text evidence="3">The sequence shown here is derived from an EMBL/GenBank/DDBJ whole genome shotgun (WGS) entry which is preliminary data.</text>
</comment>
<evidence type="ECO:0000259" key="2">
    <source>
        <dbReference type="Pfam" id="PF22691"/>
    </source>
</evidence>
<dbReference type="AlphaFoldDB" id="A0A7C4VRH4"/>
<protein>
    <submittedName>
        <fullName evidence="3">Thiolase family protein</fullName>
    </submittedName>
</protein>
<dbReference type="Gene3D" id="3.40.47.10">
    <property type="match status" value="1"/>
</dbReference>
<dbReference type="Pfam" id="PF00108">
    <property type="entry name" value="Thiolase_N"/>
    <property type="match status" value="1"/>
</dbReference>
<dbReference type="InterPro" id="IPR016039">
    <property type="entry name" value="Thiolase-like"/>
</dbReference>
<evidence type="ECO:0000259" key="1">
    <source>
        <dbReference type="Pfam" id="PF00108"/>
    </source>
</evidence>
<proteinExistence type="predicted"/>
<dbReference type="PANTHER" id="PTHR42870:SF1">
    <property type="entry name" value="NON-SPECIFIC LIPID-TRANSFER PROTEIN-LIKE 2"/>
    <property type="match status" value="1"/>
</dbReference>
<dbReference type="SUPFAM" id="SSF53901">
    <property type="entry name" value="Thiolase-like"/>
    <property type="match status" value="2"/>
</dbReference>
<dbReference type="InterPro" id="IPR002155">
    <property type="entry name" value="Thiolase"/>
</dbReference>
<dbReference type="PIRSF" id="PIRSF000429">
    <property type="entry name" value="Ac-CoA_Ac_transf"/>
    <property type="match status" value="1"/>
</dbReference>
<dbReference type="PANTHER" id="PTHR42870">
    <property type="entry name" value="ACETYL-COA C-ACETYLTRANSFERASE"/>
    <property type="match status" value="1"/>
</dbReference>
<dbReference type="EMBL" id="DSUH01000298">
    <property type="protein sequence ID" value="HGU33733.1"/>
    <property type="molecule type" value="Genomic_DNA"/>
</dbReference>
<name>A0A7C4VRH4_9BACT</name>
<sequence>MKKNRNVGIVGVGQSVFSSHREEVNQPEMIHEAVVEALEMAGITMADVDCVVHGNMELFEMVHQPDLWHTIGTGSWGKETLRVTTGGTTGATLVAAADHLVASGLHDIVLAIGFEKLQEGHTTGGITNMADPLWGRQLQTGALTGMTAAAIIEEFGAERARKAAMTYRILMDKHAMRNEKAHRRLGLEFDQADELAVNSPALVGELRMIHMCSQSDGACAMVFASEEKAKQLCAQPAWIRDHITVHREEMFCIFGNAPVLSTHRYAAQKLFARNGITDPLSQIDVFEMYDPSSWWGIDWLREFLLLEGDAHLRMVENLDIAIEGKFPVNPSGGVIASNPIGATAMIRVAEAALQIMGKAGAHQVPKPVRQAMASGFGGTMWTVLLLLTKDIPVLG</sequence>
<feature type="domain" description="Thiolase C-terminal" evidence="2">
    <location>
        <begin position="261"/>
        <end position="382"/>
    </location>
</feature>
<dbReference type="CDD" id="cd00829">
    <property type="entry name" value="SCP-x_thiolase"/>
    <property type="match status" value="1"/>
</dbReference>
<dbReference type="GO" id="GO:0003988">
    <property type="term" value="F:acetyl-CoA C-acyltransferase activity"/>
    <property type="evidence" value="ECO:0007669"/>
    <property type="project" value="UniProtKB-ARBA"/>
</dbReference>
<gene>
    <name evidence="3" type="ORF">ENS29_12900</name>
</gene>
<dbReference type="InterPro" id="IPR020616">
    <property type="entry name" value="Thiolase_N"/>
</dbReference>
<organism evidence="3">
    <name type="scientific">Desulfatirhabdium butyrativorans</name>
    <dbReference type="NCBI Taxonomy" id="340467"/>
    <lineage>
        <taxon>Bacteria</taxon>
        <taxon>Pseudomonadati</taxon>
        <taxon>Thermodesulfobacteriota</taxon>
        <taxon>Desulfobacteria</taxon>
        <taxon>Desulfobacterales</taxon>
        <taxon>Desulfatirhabdiaceae</taxon>
        <taxon>Desulfatirhabdium</taxon>
    </lineage>
</organism>
<dbReference type="Pfam" id="PF22691">
    <property type="entry name" value="Thiolase_C_1"/>
    <property type="match status" value="1"/>
</dbReference>
<feature type="domain" description="Thiolase N-terminal" evidence="1">
    <location>
        <begin position="17"/>
        <end position="168"/>
    </location>
</feature>